<feature type="domain" description="DUF1540" evidence="1">
    <location>
        <begin position="5"/>
        <end position="42"/>
    </location>
</feature>
<evidence type="ECO:0000313" key="2">
    <source>
        <dbReference type="EMBL" id="MET3750116.1"/>
    </source>
</evidence>
<sequence>MTILNCSAVTCIYNKDQLCSRGEIEVMGHDARVSDETSCGSFRDRNSASVTNSEKESCGCEKIRIDCKAHECTYNEHCKCTASAIDINGQNAGTSKETKCKTFACKC</sequence>
<evidence type="ECO:0000313" key="3">
    <source>
        <dbReference type="Proteomes" id="UP001549106"/>
    </source>
</evidence>
<dbReference type="RefSeq" id="WP_138270378.1">
    <property type="nucleotide sequence ID" value="NZ_BAABXP010000008.1"/>
</dbReference>
<comment type="caution">
    <text evidence="2">The sequence shown here is derived from an EMBL/GenBank/DDBJ whole genome shotgun (WGS) entry which is preliminary data.</text>
</comment>
<organism evidence="2 3">
    <name type="scientific">Blautia caecimuris</name>
    <dbReference type="NCBI Taxonomy" id="1796615"/>
    <lineage>
        <taxon>Bacteria</taxon>
        <taxon>Bacillati</taxon>
        <taxon>Bacillota</taxon>
        <taxon>Clostridia</taxon>
        <taxon>Lachnospirales</taxon>
        <taxon>Lachnospiraceae</taxon>
        <taxon>Blautia</taxon>
    </lineage>
</organism>
<feature type="domain" description="DUF1540" evidence="1">
    <location>
        <begin position="65"/>
        <end position="103"/>
    </location>
</feature>
<protein>
    <recommendedName>
        <fullName evidence="1">DUF1540 domain-containing protein</fullName>
    </recommendedName>
</protein>
<name>A0ABV2M150_9FIRM</name>
<proteinExistence type="predicted"/>
<dbReference type="InterPro" id="IPR011437">
    <property type="entry name" value="DUF1540"/>
</dbReference>
<reference evidence="2 3" key="1">
    <citation type="submission" date="2024-06" db="EMBL/GenBank/DDBJ databases">
        <title>Genomic Encyclopedia of Type Strains, Phase IV (KMG-IV): sequencing the most valuable type-strain genomes for metagenomic binning, comparative biology and taxonomic classification.</title>
        <authorList>
            <person name="Goeker M."/>
        </authorList>
    </citation>
    <scope>NUCLEOTIDE SEQUENCE [LARGE SCALE GENOMIC DNA]</scope>
    <source>
        <strain evidence="2 3">DSM 29492</strain>
    </source>
</reference>
<evidence type="ECO:0000259" key="1">
    <source>
        <dbReference type="Pfam" id="PF07561"/>
    </source>
</evidence>
<accession>A0ABV2M150</accession>
<keyword evidence="3" id="KW-1185">Reference proteome</keyword>
<dbReference type="Pfam" id="PF07561">
    <property type="entry name" value="DUF1540"/>
    <property type="match status" value="2"/>
</dbReference>
<dbReference type="EMBL" id="JBEPMJ010000007">
    <property type="protein sequence ID" value="MET3750116.1"/>
    <property type="molecule type" value="Genomic_DNA"/>
</dbReference>
<dbReference type="Proteomes" id="UP001549106">
    <property type="component" value="Unassembled WGS sequence"/>
</dbReference>
<gene>
    <name evidence="2" type="ORF">ABID24_001351</name>
</gene>